<gene>
    <name evidence="1" type="ORF">KPH14_002069</name>
</gene>
<sequence>MAKKQNYTEYRPRVAEGLLQTVPLQNYNRQEPLSNGDIPMRLQAQQWGHFPKHICRSHAIEKKSNKSLQTAGLSVIARSLMDLTAGTNIRGGFGSMVFTLTV</sequence>
<name>A0AAD9VLM0_9HYME</name>
<reference evidence="1" key="1">
    <citation type="submission" date="2021-08" db="EMBL/GenBank/DDBJ databases">
        <authorList>
            <person name="Misof B."/>
            <person name="Oliver O."/>
            <person name="Podsiadlowski L."/>
            <person name="Donath A."/>
            <person name="Peters R."/>
            <person name="Mayer C."/>
            <person name="Rust J."/>
            <person name="Gunkel S."/>
            <person name="Lesny P."/>
            <person name="Martin S."/>
            <person name="Oeyen J.P."/>
            <person name="Petersen M."/>
            <person name="Panagiotis P."/>
            <person name="Wilbrandt J."/>
            <person name="Tanja T."/>
        </authorList>
    </citation>
    <scope>NUCLEOTIDE SEQUENCE</scope>
    <source>
        <strain evidence="1">GBR_01_08_01A</strain>
        <tissue evidence="1">Thorax + abdomen</tissue>
    </source>
</reference>
<dbReference type="EMBL" id="JAIFRP010000120">
    <property type="protein sequence ID" value="KAK2579004.1"/>
    <property type="molecule type" value="Genomic_DNA"/>
</dbReference>
<dbReference type="Proteomes" id="UP001258017">
    <property type="component" value="Unassembled WGS sequence"/>
</dbReference>
<reference evidence="1" key="2">
    <citation type="journal article" date="2023" name="Commun. Biol.">
        <title>Intrasexual cuticular hydrocarbon dimorphism in a wasp sheds light on hydrocarbon biosynthesis genes in Hymenoptera.</title>
        <authorList>
            <person name="Moris V.C."/>
            <person name="Podsiadlowski L."/>
            <person name="Martin S."/>
            <person name="Oeyen J.P."/>
            <person name="Donath A."/>
            <person name="Petersen M."/>
            <person name="Wilbrandt J."/>
            <person name="Misof B."/>
            <person name="Liedtke D."/>
            <person name="Thamm M."/>
            <person name="Scheiner R."/>
            <person name="Schmitt T."/>
            <person name="Niehuis O."/>
        </authorList>
    </citation>
    <scope>NUCLEOTIDE SEQUENCE</scope>
    <source>
        <strain evidence="1">GBR_01_08_01A</strain>
    </source>
</reference>
<protein>
    <submittedName>
        <fullName evidence="1">Uncharacterized protein</fullName>
    </submittedName>
</protein>
<proteinExistence type="predicted"/>
<evidence type="ECO:0000313" key="1">
    <source>
        <dbReference type="EMBL" id="KAK2579004.1"/>
    </source>
</evidence>
<dbReference type="AlphaFoldDB" id="A0AAD9VLM0"/>
<comment type="caution">
    <text evidence="1">The sequence shown here is derived from an EMBL/GenBank/DDBJ whole genome shotgun (WGS) entry which is preliminary data.</text>
</comment>
<evidence type="ECO:0000313" key="2">
    <source>
        <dbReference type="Proteomes" id="UP001258017"/>
    </source>
</evidence>
<keyword evidence="2" id="KW-1185">Reference proteome</keyword>
<organism evidence="1 2">
    <name type="scientific">Odynerus spinipes</name>
    <dbReference type="NCBI Taxonomy" id="1348599"/>
    <lineage>
        <taxon>Eukaryota</taxon>
        <taxon>Metazoa</taxon>
        <taxon>Ecdysozoa</taxon>
        <taxon>Arthropoda</taxon>
        <taxon>Hexapoda</taxon>
        <taxon>Insecta</taxon>
        <taxon>Pterygota</taxon>
        <taxon>Neoptera</taxon>
        <taxon>Endopterygota</taxon>
        <taxon>Hymenoptera</taxon>
        <taxon>Apocrita</taxon>
        <taxon>Aculeata</taxon>
        <taxon>Vespoidea</taxon>
        <taxon>Vespidae</taxon>
        <taxon>Eumeninae</taxon>
        <taxon>Odynerus</taxon>
    </lineage>
</organism>
<accession>A0AAD9VLM0</accession>